<comment type="subcellular location">
    <subcellularLocation>
        <location evidence="1">Cell membrane</location>
        <topology evidence="1">Multi-pass membrane protein</topology>
    </subcellularLocation>
</comment>
<dbReference type="Pfam" id="PF09594">
    <property type="entry name" value="GT87"/>
    <property type="match status" value="1"/>
</dbReference>
<dbReference type="InterPro" id="IPR018584">
    <property type="entry name" value="GT87"/>
</dbReference>
<keyword evidence="10" id="KW-1185">Reference proteome</keyword>
<keyword evidence="6 8" id="KW-0472">Membrane</keyword>
<evidence type="ECO:0000256" key="2">
    <source>
        <dbReference type="ARBA" id="ARBA00022475"/>
    </source>
</evidence>
<gene>
    <name evidence="9" type="ORF">Raf01_10820</name>
</gene>
<protein>
    <recommendedName>
        <fullName evidence="11">Alpha-1,2-mannosyltransferase</fullName>
    </recommendedName>
</protein>
<evidence type="ECO:0000313" key="9">
    <source>
        <dbReference type="EMBL" id="GIH12910.1"/>
    </source>
</evidence>
<reference evidence="9" key="1">
    <citation type="submission" date="2021-01" db="EMBL/GenBank/DDBJ databases">
        <title>Whole genome shotgun sequence of Rugosimonospora africana NBRC 104875.</title>
        <authorList>
            <person name="Komaki H."/>
            <person name="Tamura T."/>
        </authorList>
    </citation>
    <scope>NUCLEOTIDE SEQUENCE</scope>
    <source>
        <strain evidence="9">NBRC 104875</strain>
    </source>
</reference>
<evidence type="ECO:0000256" key="7">
    <source>
        <dbReference type="ARBA" id="ARBA00024033"/>
    </source>
</evidence>
<dbReference type="GO" id="GO:0005886">
    <property type="term" value="C:plasma membrane"/>
    <property type="evidence" value="ECO:0007669"/>
    <property type="project" value="UniProtKB-SubCell"/>
</dbReference>
<keyword evidence="4 8" id="KW-0812">Transmembrane</keyword>
<accession>A0A8J3VNF3</accession>
<evidence type="ECO:0000313" key="10">
    <source>
        <dbReference type="Proteomes" id="UP000642748"/>
    </source>
</evidence>
<proteinExistence type="inferred from homology"/>
<evidence type="ECO:0000256" key="4">
    <source>
        <dbReference type="ARBA" id="ARBA00022692"/>
    </source>
</evidence>
<evidence type="ECO:0000256" key="5">
    <source>
        <dbReference type="ARBA" id="ARBA00022989"/>
    </source>
</evidence>
<evidence type="ECO:0000256" key="6">
    <source>
        <dbReference type="ARBA" id="ARBA00023136"/>
    </source>
</evidence>
<name>A0A8J3VNF3_9ACTN</name>
<feature type="transmembrane region" description="Helical" evidence="8">
    <location>
        <begin position="267"/>
        <end position="285"/>
    </location>
</feature>
<feature type="transmembrane region" description="Helical" evidence="8">
    <location>
        <begin position="383"/>
        <end position="401"/>
    </location>
</feature>
<comment type="similarity">
    <text evidence="7">Belongs to the glycosyltransferase 87 family.</text>
</comment>
<dbReference type="Proteomes" id="UP000642748">
    <property type="component" value="Unassembled WGS sequence"/>
</dbReference>
<dbReference type="RefSeq" id="WP_203916610.1">
    <property type="nucleotide sequence ID" value="NZ_BONZ01000012.1"/>
</dbReference>
<sequence>MSGRTGTVRSGTSVTRNRVLVAIAVILAVTAAQYVYGNRHNFFDLKIYYHAVRWWAHGHSLYAYIQPDRVQASLGFTYPPFAALLMYPMAWLPLMLVIVLVWIGSAVCVVVTSAWLLGPVAARHGWPGWFAICVGVPLITTLEPIRENTTFGQINMYLAILVLWDLLFALPRGSRWSGVGVGLATAIKLTPGIFILYLLVTRRFRAAAVAAGTAAGATLLAAAISPGESWKYWDQTLWKTNRIGHLYLNQNQSIMGTLSRVARPHEASGAVWVLLVLIVAAYGLWRAGRAAAAGDQLTGVTLTGLAGSLISPVSWQHHLYWFVPALIILVDVAAAPEVSRRRWYAWAAGIVWFTVTFSLIELFDWHLIPMRYLDTPEGALLSNWYVLLMLGLLVALPVRVLPPGDPAATRLATTLRTNY</sequence>
<keyword evidence="2" id="KW-1003">Cell membrane</keyword>
<evidence type="ECO:0000256" key="1">
    <source>
        <dbReference type="ARBA" id="ARBA00004651"/>
    </source>
</evidence>
<keyword evidence="3" id="KW-0808">Transferase</keyword>
<feature type="transmembrane region" description="Helical" evidence="8">
    <location>
        <begin position="343"/>
        <end position="363"/>
    </location>
</feature>
<feature type="transmembrane region" description="Helical" evidence="8">
    <location>
        <begin position="94"/>
        <end position="118"/>
    </location>
</feature>
<evidence type="ECO:0008006" key="11">
    <source>
        <dbReference type="Google" id="ProtNLM"/>
    </source>
</evidence>
<dbReference type="AlphaFoldDB" id="A0A8J3VNF3"/>
<dbReference type="GO" id="GO:0016758">
    <property type="term" value="F:hexosyltransferase activity"/>
    <property type="evidence" value="ECO:0007669"/>
    <property type="project" value="InterPro"/>
</dbReference>
<feature type="transmembrane region" description="Helical" evidence="8">
    <location>
        <begin position="154"/>
        <end position="170"/>
    </location>
</feature>
<feature type="transmembrane region" description="Helical" evidence="8">
    <location>
        <begin position="176"/>
        <end position="199"/>
    </location>
</feature>
<feature type="transmembrane region" description="Helical" evidence="8">
    <location>
        <begin position="19"/>
        <end position="36"/>
    </location>
</feature>
<organism evidence="9 10">
    <name type="scientific">Rugosimonospora africana</name>
    <dbReference type="NCBI Taxonomy" id="556532"/>
    <lineage>
        <taxon>Bacteria</taxon>
        <taxon>Bacillati</taxon>
        <taxon>Actinomycetota</taxon>
        <taxon>Actinomycetes</taxon>
        <taxon>Micromonosporales</taxon>
        <taxon>Micromonosporaceae</taxon>
        <taxon>Rugosimonospora</taxon>
    </lineage>
</organism>
<comment type="caution">
    <text evidence="9">The sequence shown here is derived from an EMBL/GenBank/DDBJ whole genome shotgun (WGS) entry which is preliminary data.</text>
</comment>
<evidence type="ECO:0000256" key="8">
    <source>
        <dbReference type="SAM" id="Phobius"/>
    </source>
</evidence>
<feature type="transmembrane region" description="Helical" evidence="8">
    <location>
        <begin position="297"/>
        <end position="313"/>
    </location>
</feature>
<feature type="transmembrane region" description="Helical" evidence="8">
    <location>
        <begin position="319"/>
        <end position="336"/>
    </location>
</feature>
<feature type="transmembrane region" description="Helical" evidence="8">
    <location>
        <begin position="206"/>
        <end position="224"/>
    </location>
</feature>
<keyword evidence="5 8" id="KW-1133">Transmembrane helix</keyword>
<dbReference type="EMBL" id="BONZ01000012">
    <property type="protein sequence ID" value="GIH12910.1"/>
    <property type="molecule type" value="Genomic_DNA"/>
</dbReference>
<evidence type="ECO:0000256" key="3">
    <source>
        <dbReference type="ARBA" id="ARBA00022679"/>
    </source>
</evidence>